<protein>
    <submittedName>
        <fullName evidence="3">Uncharacterized protein</fullName>
    </submittedName>
</protein>
<dbReference type="InterPro" id="IPR011990">
    <property type="entry name" value="TPR-like_helical_dom_sf"/>
</dbReference>
<feature type="chain" id="PRO_5005202864" evidence="2">
    <location>
        <begin position="21"/>
        <end position="306"/>
    </location>
</feature>
<keyword evidence="2" id="KW-0732">Signal</keyword>
<organism evidence="3">
    <name type="scientific">uncultured bacterium fosmid pJB28H11</name>
    <dbReference type="NCBI Taxonomy" id="1478062"/>
    <lineage>
        <taxon>Bacteria</taxon>
        <taxon>environmental samples</taxon>
    </lineage>
</organism>
<dbReference type="InterPro" id="IPR019734">
    <property type="entry name" value="TPR_rpt"/>
</dbReference>
<feature type="signal peptide" evidence="2">
    <location>
        <begin position="1"/>
        <end position="20"/>
    </location>
</feature>
<reference evidence="3" key="1">
    <citation type="submission" date="2013-08" db="EMBL/GenBank/DDBJ databases">
        <title>Comparison of modified E. coli strains.</title>
        <authorList>
            <person name="Juergensen J."/>
            <person name="Bonge A."/>
            <person name="Streit W.R."/>
        </authorList>
    </citation>
    <scope>NUCLEOTIDE SEQUENCE</scope>
</reference>
<evidence type="ECO:0000256" key="2">
    <source>
        <dbReference type="SAM" id="SignalP"/>
    </source>
</evidence>
<dbReference type="Pfam" id="PF14559">
    <property type="entry name" value="TPR_19"/>
    <property type="match status" value="1"/>
</dbReference>
<name>A0A0H3U7Q5_9BACT</name>
<dbReference type="SMART" id="SM00028">
    <property type="entry name" value="TPR"/>
    <property type="match status" value="6"/>
</dbReference>
<dbReference type="EMBL" id="KF540234">
    <property type="protein sequence ID" value="AIF26491.1"/>
    <property type="molecule type" value="Genomic_DNA"/>
</dbReference>
<dbReference type="PROSITE" id="PS50005">
    <property type="entry name" value="TPR"/>
    <property type="match status" value="1"/>
</dbReference>
<evidence type="ECO:0000313" key="3">
    <source>
        <dbReference type="EMBL" id="AIF26491.1"/>
    </source>
</evidence>
<evidence type="ECO:0000256" key="1">
    <source>
        <dbReference type="PROSITE-ProRule" id="PRU00339"/>
    </source>
</evidence>
<dbReference type="SUPFAM" id="SSF48452">
    <property type="entry name" value="TPR-like"/>
    <property type="match status" value="1"/>
</dbReference>
<sequence>MKKIIAVIVSVVLAAGFVHAQDLEEVTNLFNEAATALNNGDKTAALDQFNKVLELATALGDEGNDIASNCKTTIPKIVLSIAKDLVKAEDYDNAVTKLKEAAAFEDADVASEANELIPQVIKQKGASLLKDKDYAGAAEVFKGIVAENPEDGASALRLGQALNALGNSDEAIAAFEKAAANGQEGTANKQISNIYLKKAAASLKEKAYADAVASAVKACDYAENSQAWQIAGQASQLAGKNADAINYFEKYLEAAPSAKNAGQIAYTIGALYQTNKNNDKAKEYYTKALSDPKYGAEAKKLLDALK</sequence>
<dbReference type="Gene3D" id="1.25.40.10">
    <property type="entry name" value="Tetratricopeptide repeat domain"/>
    <property type="match status" value="1"/>
</dbReference>
<accession>A0A0H3U7Q5</accession>
<dbReference type="AlphaFoldDB" id="A0A0H3U7Q5"/>
<feature type="repeat" description="TPR" evidence="1">
    <location>
        <begin position="225"/>
        <end position="258"/>
    </location>
</feature>
<dbReference type="Pfam" id="PF13181">
    <property type="entry name" value="TPR_8"/>
    <property type="match status" value="2"/>
</dbReference>
<keyword evidence="1" id="KW-0802">TPR repeat</keyword>
<proteinExistence type="predicted"/>